<proteinExistence type="predicted"/>
<evidence type="ECO:0000313" key="1">
    <source>
        <dbReference type="EMBL" id="JAD76327.1"/>
    </source>
</evidence>
<organism evidence="1">
    <name type="scientific">Arundo donax</name>
    <name type="common">Giant reed</name>
    <name type="synonym">Donax arundinaceus</name>
    <dbReference type="NCBI Taxonomy" id="35708"/>
    <lineage>
        <taxon>Eukaryota</taxon>
        <taxon>Viridiplantae</taxon>
        <taxon>Streptophyta</taxon>
        <taxon>Embryophyta</taxon>
        <taxon>Tracheophyta</taxon>
        <taxon>Spermatophyta</taxon>
        <taxon>Magnoliopsida</taxon>
        <taxon>Liliopsida</taxon>
        <taxon>Poales</taxon>
        <taxon>Poaceae</taxon>
        <taxon>PACMAD clade</taxon>
        <taxon>Arundinoideae</taxon>
        <taxon>Arundineae</taxon>
        <taxon>Arundo</taxon>
    </lineage>
</organism>
<dbReference type="EMBL" id="GBRH01221568">
    <property type="protein sequence ID" value="JAD76327.1"/>
    <property type="molecule type" value="Transcribed_RNA"/>
</dbReference>
<dbReference type="AlphaFoldDB" id="A0A0A9CXV6"/>
<dbReference type="EMBL" id="GBRH01174721">
    <property type="protein sequence ID" value="JAE23175.1"/>
    <property type="molecule type" value="Transcribed_RNA"/>
</dbReference>
<reference evidence="1" key="1">
    <citation type="submission" date="2014-09" db="EMBL/GenBank/DDBJ databases">
        <authorList>
            <person name="Magalhaes I.L.F."/>
            <person name="Oliveira U."/>
            <person name="Santos F.R."/>
            <person name="Vidigal T.H.D.A."/>
            <person name="Brescovit A.D."/>
            <person name="Santos A.J."/>
        </authorList>
    </citation>
    <scope>NUCLEOTIDE SEQUENCE</scope>
    <source>
        <tissue evidence="1">Shoot tissue taken approximately 20 cm above the soil surface</tissue>
    </source>
</reference>
<accession>A0A0A9CXV6</accession>
<name>A0A0A9CXV6_ARUDO</name>
<reference evidence="1" key="2">
    <citation type="journal article" date="2015" name="Data Brief">
        <title>Shoot transcriptome of the giant reed, Arundo donax.</title>
        <authorList>
            <person name="Barrero R.A."/>
            <person name="Guerrero F.D."/>
            <person name="Moolhuijzen P."/>
            <person name="Goolsby J.A."/>
            <person name="Tidwell J."/>
            <person name="Bellgard S.E."/>
            <person name="Bellgard M.I."/>
        </authorList>
    </citation>
    <scope>NUCLEOTIDE SEQUENCE</scope>
    <source>
        <tissue evidence="1">Shoot tissue taken approximately 20 cm above the soil surface</tissue>
    </source>
</reference>
<sequence>MTSDDKYVSLQRNRWNKRMKRDDGASSSNIQVITGQSNICTRKCTCILPDSSKFNEAIYSYVPKKSHDHSKFSVSINYQFSRMCSIFRLLHENTNSSSAKSFIK</sequence>
<protein>
    <submittedName>
        <fullName evidence="1">Uncharacterized protein</fullName>
    </submittedName>
</protein>